<keyword evidence="1" id="KW-0597">Phosphoprotein</keyword>
<dbReference type="CDD" id="cd00060">
    <property type="entry name" value="FHA"/>
    <property type="match status" value="1"/>
</dbReference>
<evidence type="ECO:0000313" key="4">
    <source>
        <dbReference type="EMBL" id="PRY56985.1"/>
    </source>
</evidence>
<proteinExistence type="predicted"/>
<evidence type="ECO:0000259" key="3">
    <source>
        <dbReference type="PROSITE" id="PS50006"/>
    </source>
</evidence>
<gene>
    <name evidence="4" type="ORF">B0I28_108296</name>
</gene>
<evidence type="ECO:0000256" key="1">
    <source>
        <dbReference type="ARBA" id="ARBA00022553"/>
    </source>
</evidence>
<dbReference type="PANTHER" id="PTHR10579">
    <property type="entry name" value="CALCIUM-ACTIVATED CHLORIDE CHANNEL REGULATOR"/>
    <property type="match status" value="1"/>
</dbReference>
<dbReference type="Gene3D" id="1.20.120.1690">
    <property type="match status" value="1"/>
</dbReference>
<dbReference type="EMBL" id="PVTJ01000008">
    <property type="protein sequence ID" value="PRY56985.1"/>
    <property type="molecule type" value="Genomic_DNA"/>
</dbReference>
<dbReference type="PANTHER" id="PTHR10579:SF43">
    <property type="entry name" value="ZINC FINGER (C3HC4-TYPE RING FINGER) FAMILY PROTEIN"/>
    <property type="match status" value="1"/>
</dbReference>
<keyword evidence="5" id="KW-1185">Reference proteome</keyword>
<dbReference type="InterPro" id="IPR000253">
    <property type="entry name" value="FHA_dom"/>
</dbReference>
<accession>A0A2T0UGB3</accession>
<organism evidence="4 5">
    <name type="scientific">Glycomyces artemisiae</name>
    <dbReference type="NCBI Taxonomy" id="1076443"/>
    <lineage>
        <taxon>Bacteria</taxon>
        <taxon>Bacillati</taxon>
        <taxon>Actinomycetota</taxon>
        <taxon>Actinomycetes</taxon>
        <taxon>Glycomycetales</taxon>
        <taxon>Glycomycetaceae</taxon>
        <taxon>Glycomyces</taxon>
    </lineage>
</organism>
<evidence type="ECO:0000256" key="2">
    <source>
        <dbReference type="SAM" id="MobiDB-lite"/>
    </source>
</evidence>
<dbReference type="Pfam" id="PF13768">
    <property type="entry name" value="VWA_3"/>
    <property type="match status" value="1"/>
</dbReference>
<evidence type="ECO:0000313" key="5">
    <source>
        <dbReference type="Proteomes" id="UP000238176"/>
    </source>
</evidence>
<dbReference type="SMART" id="SM00327">
    <property type="entry name" value="VWA"/>
    <property type="match status" value="1"/>
</dbReference>
<dbReference type="SMART" id="SM00240">
    <property type="entry name" value="FHA"/>
    <property type="match status" value="1"/>
</dbReference>
<dbReference type="InterPro" id="IPR002035">
    <property type="entry name" value="VWF_A"/>
</dbReference>
<reference evidence="4 5" key="1">
    <citation type="submission" date="2018-03" db="EMBL/GenBank/DDBJ databases">
        <title>Genomic Encyclopedia of Type Strains, Phase III (KMG-III): the genomes of soil and plant-associated and newly described type strains.</title>
        <authorList>
            <person name="Whitman W."/>
        </authorList>
    </citation>
    <scope>NUCLEOTIDE SEQUENCE [LARGE SCALE GENOMIC DNA]</scope>
    <source>
        <strain evidence="4 5">CGMCC 4.7067</strain>
    </source>
</reference>
<feature type="compositionally biased region" description="Basic and acidic residues" evidence="2">
    <location>
        <begin position="369"/>
        <end position="390"/>
    </location>
</feature>
<dbReference type="RefSeq" id="WP_106365751.1">
    <property type="nucleotide sequence ID" value="NZ_PVTJ01000008.1"/>
</dbReference>
<sequence length="638" mass="68618">MDPEFTLSVGHNRWMEPGKTALTAALTVTSRTGAGPAGDVAEVIVIDRSGSMTGAKLREAKRAAKAALDVVRDGALFAVVAGGYEAVPQYPRDGTLARADPATRRAATAAIATMRSGSSTETGVWLRAAADLLATRPGAIGHVLLLTDGLVTQNPESFHRDLEYCRGKFGCDSVGIGLDWSPAQLAAIAERFQGRFKFCERLDELPAYFAEISARAMSKATDDVELIVYGPKGTQLASMDQMGPVVDLVPGMRALSDRSWAFPLAAWGAEEREYILGLRLPETRTGLRRSGQIELRVGGETAAEAEFDAVWTENQSLFVAIDPKVAALTGQLELSEEIGRILAAMRAGDEETATRAVARLRQGRQGRLRGHEGHARADRRDRPGHQERHPPPLRPRRRAVHRVAAVRHRAQLVRPGPQGGRGMTYACPNGHRSTDPDACSECDMPMSDEVGLPRLPAAAPPARCPACGKAQPGGFAYCPHCGARQSTGPEPLAPSVAVADFEAVVSVDRAYYDETRATGGDERPPFPGYAPERTVRLDGAATEIGRVHDLRNPPRPLPPVNLAERPAADLGVSRLHAVLQRDGDDWTVTDLDSKNGTYVAGTRLEPGAPRAIGPDETVNLGFWTAIRLRRKPTEGSRP</sequence>
<name>A0A2T0UGB3_9ACTN</name>
<dbReference type="OrthoDB" id="568872at2"/>
<dbReference type="SUPFAM" id="SSF49879">
    <property type="entry name" value="SMAD/FHA domain"/>
    <property type="match status" value="1"/>
</dbReference>
<dbReference type="SUPFAM" id="SSF53300">
    <property type="entry name" value="vWA-like"/>
    <property type="match status" value="1"/>
</dbReference>
<feature type="domain" description="FHA" evidence="3">
    <location>
        <begin position="542"/>
        <end position="604"/>
    </location>
</feature>
<dbReference type="Gene3D" id="2.60.200.20">
    <property type="match status" value="1"/>
</dbReference>
<dbReference type="Proteomes" id="UP000238176">
    <property type="component" value="Unassembled WGS sequence"/>
</dbReference>
<dbReference type="Gene3D" id="2.60.40.3670">
    <property type="match status" value="1"/>
</dbReference>
<dbReference type="Pfam" id="PF00498">
    <property type="entry name" value="FHA"/>
    <property type="match status" value="1"/>
</dbReference>
<dbReference type="CDD" id="cd00198">
    <property type="entry name" value="vWFA"/>
    <property type="match status" value="1"/>
</dbReference>
<feature type="region of interest" description="Disordered" evidence="2">
    <location>
        <begin position="360"/>
        <end position="396"/>
    </location>
</feature>
<protein>
    <submittedName>
        <fullName evidence="4">FHA domain-containing protein</fullName>
    </submittedName>
</protein>
<dbReference type="InterPro" id="IPR051266">
    <property type="entry name" value="CLCR"/>
</dbReference>
<dbReference type="InterPro" id="IPR008984">
    <property type="entry name" value="SMAD_FHA_dom_sf"/>
</dbReference>
<dbReference type="AlphaFoldDB" id="A0A2T0UGB3"/>
<comment type="caution">
    <text evidence="4">The sequence shown here is derived from an EMBL/GenBank/DDBJ whole genome shotgun (WGS) entry which is preliminary data.</text>
</comment>
<dbReference type="PROSITE" id="PS50006">
    <property type="entry name" value="FHA_DOMAIN"/>
    <property type="match status" value="1"/>
</dbReference>
<dbReference type="InterPro" id="IPR036465">
    <property type="entry name" value="vWFA_dom_sf"/>
</dbReference>
<dbReference type="Gene3D" id="3.40.50.410">
    <property type="entry name" value="von Willebrand factor, type A domain"/>
    <property type="match status" value="1"/>
</dbReference>